<evidence type="ECO:0000313" key="1">
    <source>
        <dbReference type="EMBL" id="AJQ92247.1"/>
    </source>
</evidence>
<evidence type="ECO:0000313" key="2">
    <source>
        <dbReference type="EMBL" id="AJQ95806.1"/>
    </source>
</evidence>
<proteinExistence type="predicted"/>
<dbReference type="Proteomes" id="UP000032266">
    <property type="component" value="Chromosome"/>
</dbReference>
<dbReference type="KEGG" id="gsn:YC6258_03770"/>
<keyword evidence="3" id="KW-1185">Reference proteome</keyword>
<sequence length="179" mass="19257">MGGKYIIQQTVRKIKVLSCTGPLVLMTGEGNEEVPVESGDLIAFDNETRQLQIKNAHDNANEVELLLMGTTGATLENSAGVVKVSEILTPSETKVRHGVISTTVDSGEVTDLGAIFNQKYPAKSVVSWVFTVSNTAYLADDGDYFRVEPDSDLSGAGRLPVIENGYGEGNRITALVFYV</sequence>
<evidence type="ECO:0000313" key="3">
    <source>
        <dbReference type="Proteomes" id="UP000032266"/>
    </source>
</evidence>
<dbReference type="HOGENOM" id="CLU_1501470_0_0_6"/>
<dbReference type="AlphaFoldDB" id="A0A0C5VND6"/>
<dbReference type="EMBL" id="CP007142">
    <property type="protein sequence ID" value="AJQ95806.1"/>
    <property type="molecule type" value="Genomic_DNA"/>
</dbReference>
<dbReference type="STRING" id="1445510.YC6258_00195"/>
<name>A0A0C5VND6_9GAMM</name>
<organism evidence="2 3">
    <name type="scientific">Gynuella sunshinyii YC6258</name>
    <dbReference type="NCBI Taxonomy" id="1445510"/>
    <lineage>
        <taxon>Bacteria</taxon>
        <taxon>Pseudomonadati</taxon>
        <taxon>Pseudomonadota</taxon>
        <taxon>Gammaproteobacteria</taxon>
        <taxon>Oceanospirillales</taxon>
        <taxon>Saccharospirillaceae</taxon>
        <taxon>Gynuella</taxon>
    </lineage>
</organism>
<accession>A0A0C5VND6</accession>
<dbReference type="EMBL" id="CP007142">
    <property type="protein sequence ID" value="AJQ92247.1"/>
    <property type="molecule type" value="Genomic_DNA"/>
</dbReference>
<protein>
    <submittedName>
        <fullName evidence="2">Uncharacterized protein</fullName>
    </submittedName>
</protein>
<reference evidence="2 3" key="1">
    <citation type="submission" date="2014-01" db="EMBL/GenBank/DDBJ databases">
        <title>Full genme sequencing of cellulolytic bacterium Gynuella sunshinyii YC6258T gen. nov., sp. nov.</title>
        <authorList>
            <person name="Khan H."/>
            <person name="Chung E.J."/>
            <person name="Chung Y.R."/>
        </authorList>
    </citation>
    <scope>NUCLEOTIDE SEQUENCE [LARGE SCALE GENOMIC DNA]</scope>
    <source>
        <strain evidence="2 3">YC6258</strain>
    </source>
</reference>
<gene>
    <name evidence="1" type="ORF">YC6258_00195</name>
    <name evidence="2" type="ORF">YC6258_03770</name>
</gene>
<dbReference type="KEGG" id="gsn:YC6258_00195"/>